<feature type="region of interest" description="Disordered" evidence="1">
    <location>
        <begin position="1"/>
        <end position="168"/>
    </location>
</feature>
<feature type="region of interest" description="Disordered" evidence="1">
    <location>
        <begin position="181"/>
        <end position="201"/>
    </location>
</feature>
<evidence type="ECO:0000313" key="3">
    <source>
        <dbReference type="Proteomes" id="UP000664521"/>
    </source>
</evidence>
<proteinExistence type="predicted"/>
<dbReference type="InterPro" id="IPR029063">
    <property type="entry name" value="SAM-dependent_MTases_sf"/>
</dbReference>
<organism evidence="2 3">
    <name type="scientific">Heterodermia speciosa</name>
    <dbReference type="NCBI Taxonomy" id="116794"/>
    <lineage>
        <taxon>Eukaryota</taxon>
        <taxon>Fungi</taxon>
        <taxon>Dikarya</taxon>
        <taxon>Ascomycota</taxon>
        <taxon>Pezizomycotina</taxon>
        <taxon>Lecanoromycetes</taxon>
        <taxon>OSLEUM clade</taxon>
        <taxon>Lecanoromycetidae</taxon>
        <taxon>Caliciales</taxon>
        <taxon>Physciaceae</taxon>
        <taxon>Heterodermia</taxon>
    </lineage>
</organism>
<feature type="region of interest" description="Disordered" evidence="1">
    <location>
        <begin position="971"/>
        <end position="994"/>
    </location>
</feature>
<feature type="compositionally biased region" description="Basic and acidic residues" evidence="1">
    <location>
        <begin position="66"/>
        <end position="75"/>
    </location>
</feature>
<name>A0A8H3FC18_9LECA</name>
<feature type="compositionally biased region" description="Low complexity" evidence="1">
    <location>
        <begin position="228"/>
        <end position="261"/>
    </location>
</feature>
<feature type="region of interest" description="Disordered" evidence="1">
    <location>
        <begin position="637"/>
        <end position="663"/>
    </location>
</feature>
<feature type="region of interest" description="Disordered" evidence="1">
    <location>
        <begin position="680"/>
        <end position="714"/>
    </location>
</feature>
<feature type="compositionally biased region" description="Low complexity" evidence="1">
    <location>
        <begin position="579"/>
        <end position="601"/>
    </location>
</feature>
<evidence type="ECO:0000256" key="1">
    <source>
        <dbReference type="SAM" id="MobiDB-lite"/>
    </source>
</evidence>
<feature type="compositionally biased region" description="Low complexity" evidence="1">
    <location>
        <begin position="102"/>
        <end position="113"/>
    </location>
</feature>
<dbReference type="Proteomes" id="UP000664521">
    <property type="component" value="Unassembled WGS sequence"/>
</dbReference>
<feature type="compositionally biased region" description="Low complexity" evidence="1">
    <location>
        <begin position="307"/>
        <end position="317"/>
    </location>
</feature>
<feature type="compositionally biased region" description="Basic and acidic residues" evidence="1">
    <location>
        <begin position="543"/>
        <end position="555"/>
    </location>
</feature>
<evidence type="ECO:0008006" key="4">
    <source>
        <dbReference type="Google" id="ProtNLM"/>
    </source>
</evidence>
<feature type="compositionally biased region" description="Polar residues" evidence="1">
    <location>
        <begin position="157"/>
        <end position="168"/>
    </location>
</feature>
<dbReference type="OrthoDB" id="5382952at2759"/>
<feature type="compositionally biased region" description="Polar residues" evidence="1">
    <location>
        <begin position="30"/>
        <end position="50"/>
    </location>
</feature>
<feature type="compositionally biased region" description="Basic and acidic residues" evidence="1">
    <location>
        <begin position="404"/>
        <end position="414"/>
    </location>
</feature>
<gene>
    <name evidence="2" type="ORF">HETSPECPRED_004634</name>
</gene>
<sequence length="1559" mass="170180">MAPRGTHHTVSTGRSGAGEYNEGEAIGLGRNSTVAETFSTTSKIPTSSWFSRGKQNRTKTSVSEIANEKPRERSGRRMGPVSTGAALPSESQSLGGHGLGISPFTSSSSAFSTRQEPRQRNVLRRKTASTDQRSRYARTESSSASSHEPTSARRQYETASTPGASSRLASGSILGLALPTASTSTSYLPSTTIMNPDQATSSSRMAVYLNRKVPQTLSTHNLPPPTPSFAQSSGSSTRRSESPGSLSRTSTPTSMSSYSPSIPHPMQPPLKIRQTSPTRRRPPVTRWRVKQDDVDVDTRGLAAVRESITSSSSSSTIKGTERSDNNHSRQTIHRLSPLPPSPPLRVIPREVQSTVEKEAEQKPKTQAHNPRQVEHGIMNQEEDIYRMRSSNSSSHKLTSPPPRPSREGTPKLDDYIAPSPVIQSNLSRLATTGHKRRESLERAAPGNEAPATGRNLLVRSSSNASAFSARPSRLPSPNPATVHTGSARPSQPRLTNETSKPRKVPLVEPVSTTERTTKDPGPLNASLSKSSTRFGLFSRRPRSPMERSGSESGDRAHKKGPVAGTGHEGYGKYAKRGRSGSTSSSVSRGRSTSTSGTANSSIARTPISRNSSVRGRDEPDMDDFLLERLAPVFISGGGVADHRASGQGTYQPSSRESSSRMVASDIRHPGQLPVVALDFSSDSAANEEAEEARRLRRESRSIPHGHSHPSGLVEATGTSAFDSLQPNLTLAARRSLHRSQLLKELEPTKMPAPINTRILAPSPVGSQDTVLKSGRTTESTIPLSDEISEVREGNWLRTKRVGKRTRSPKRWNFFQRALASPKKSTVHGWHKDLNSASELPATVSMVSGSRPLPYYAMLDASEQEDLRPAPEDTMIDRTMQNDFGVPPGSPELNKYEHGPLKEDNKYSMLLPSPPSYPADFVNTHHVQTQMKAEILRQPEVPPVSESASLEPPKPRVPRLQQIGRIPRVVSKRDRLHNPPPQSFSRPFARSTPQTNLAAPNISQHLGSSQLDPLALVTNTENAPSDLWQHRAAAKPAIAPVLAQEADEASRPVNPDEFLIFPSRKFSDISASSSSGGGSFAAAIATTAIVPEPSTAPGEDEVWNEYNDFLDTVESPAPMSETIVSEREHLRKTARMKPAPLFIRKDLKSDDITTTALSTKDIAAAHGLPSPPPMSKLLAPRHSAESASSPMSFSEFFAGYADRNRISAVSKHKSNSSGSRYSTDSIVDLEAYGQGKRHTQIMAEKTEDTSSTQSNLRFSALMTSRWLSFGRVLFSPAHDEMKNHRQDRILVLDGLGNDDWSFYCALTYPNAIIYNISPIQTSGNASVKKREAGAYDSPSNHRQIYHTSIAHPFPFPKGFFTAAVFRFPIASSETAYASAIAEFKRVLQPGGYLELSILDLDMVNMGNRARRAVRQLKVSMQQNNPDVSLKPISDNIQKMLGRRGFENLKSCMVDVPVAGAISSSRAGSFDSKDMSLGDLLNDPSTRGDESIAKMVSKVGRWWYTRCYETSLPLAEGSAMKLSMWNDQQLLKECEKRDTGLKLLICFAQKPINTKRRTVSM</sequence>
<accession>A0A8H3FC18</accession>
<feature type="region of interest" description="Disordered" evidence="1">
    <location>
        <begin position="754"/>
        <end position="778"/>
    </location>
</feature>
<feature type="compositionally biased region" description="Polar residues" evidence="1">
    <location>
        <begin position="421"/>
        <end position="430"/>
    </location>
</feature>
<comment type="caution">
    <text evidence="2">The sequence shown here is derived from an EMBL/GenBank/DDBJ whole genome shotgun (WGS) entry which is preliminary data.</text>
</comment>
<keyword evidence="3" id="KW-1185">Reference proteome</keyword>
<protein>
    <recommendedName>
        <fullName evidence="4">Methyltransferase type 11 domain-containing protein</fullName>
    </recommendedName>
</protein>
<feature type="compositionally biased region" description="Low complexity" evidence="1">
    <location>
        <begin position="139"/>
        <end position="149"/>
    </location>
</feature>
<feature type="compositionally biased region" description="Polar residues" evidence="1">
    <location>
        <begin position="764"/>
        <end position="778"/>
    </location>
</feature>
<feature type="compositionally biased region" description="Low complexity" evidence="1">
    <location>
        <begin position="459"/>
        <end position="473"/>
    </location>
</feature>
<feature type="compositionally biased region" description="Polar residues" evidence="1">
    <location>
        <begin position="388"/>
        <end position="397"/>
    </location>
</feature>
<dbReference type="EMBL" id="CAJPDS010000029">
    <property type="protein sequence ID" value="CAF9921799.1"/>
    <property type="molecule type" value="Genomic_DNA"/>
</dbReference>
<reference evidence="2" key="1">
    <citation type="submission" date="2021-03" db="EMBL/GenBank/DDBJ databases">
        <authorList>
            <person name="Tagirdzhanova G."/>
        </authorList>
    </citation>
    <scope>NUCLEOTIDE SEQUENCE</scope>
</reference>
<feature type="compositionally biased region" description="Polar residues" evidence="1">
    <location>
        <begin position="479"/>
        <end position="498"/>
    </location>
</feature>
<feature type="region of interest" description="Disordered" evidence="1">
    <location>
        <begin position="215"/>
        <end position="619"/>
    </location>
</feature>
<dbReference type="SUPFAM" id="SSF53335">
    <property type="entry name" value="S-adenosyl-L-methionine-dependent methyltransferases"/>
    <property type="match status" value="1"/>
</dbReference>
<feature type="compositionally biased region" description="Basic and acidic residues" evidence="1">
    <location>
        <begin position="289"/>
        <end position="298"/>
    </location>
</feature>
<evidence type="ECO:0000313" key="2">
    <source>
        <dbReference type="EMBL" id="CAF9921799.1"/>
    </source>
</evidence>